<evidence type="ECO:0000313" key="3">
    <source>
        <dbReference type="RefSeq" id="XP_052123555.1"/>
    </source>
</evidence>
<dbReference type="RefSeq" id="XP_052123555.1">
    <property type="nucleotide sequence ID" value="XM_052267595.1"/>
</dbReference>
<accession>A0A9C6TWE7</accession>
<dbReference type="Proteomes" id="UP000504606">
    <property type="component" value="Unplaced"/>
</dbReference>
<name>A0A9C6TWE7_FRAOC</name>
<organism evidence="2 3">
    <name type="scientific">Frankliniella occidentalis</name>
    <name type="common">Western flower thrips</name>
    <name type="synonym">Euthrips occidentalis</name>
    <dbReference type="NCBI Taxonomy" id="133901"/>
    <lineage>
        <taxon>Eukaryota</taxon>
        <taxon>Metazoa</taxon>
        <taxon>Ecdysozoa</taxon>
        <taxon>Arthropoda</taxon>
        <taxon>Hexapoda</taxon>
        <taxon>Insecta</taxon>
        <taxon>Pterygota</taxon>
        <taxon>Neoptera</taxon>
        <taxon>Paraneoptera</taxon>
        <taxon>Thysanoptera</taxon>
        <taxon>Terebrantia</taxon>
        <taxon>Thripoidea</taxon>
        <taxon>Thripidae</taxon>
        <taxon>Frankliniella</taxon>
    </lineage>
</organism>
<dbReference type="AlphaFoldDB" id="A0A9C6TWE7"/>
<dbReference type="GeneID" id="127749451"/>
<proteinExistence type="predicted"/>
<sequence length="252" mass="26824">MRDKTPLSRKGPRGQYLQWTLCPGSKAPRTTKFNRNKVHELLQLLYPAACYAPLLSPRTKNRLCSCPGVWGDGGHVLLVVWDPRASQWVDPSAEVVARLGGVPEDVSSDEDVGPSQHYPVADRRWVGELGGGGRSGSPGPSSVPDVVSPSTSASSVGAALQGAPGCLWGCAECPNSYTLCVQCEGEQLLEHRAEVEFAEAAAQMRHFAAVEAALWLDEARAARQLAEQDEISAAEAAANALLDAEEAAARIP</sequence>
<gene>
    <name evidence="3" type="primary">LOC127749451</name>
</gene>
<keyword evidence="2" id="KW-1185">Reference proteome</keyword>
<evidence type="ECO:0000313" key="2">
    <source>
        <dbReference type="Proteomes" id="UP000504606"/>
    </source>
</evidence>
<evidence type="ECO:0000256" key="1">
    <source>
        <dbReference type="SAM" id="MobiDB-lite"/>
    </source>
</evidence>
<reference evidence="3" key="1">
    <citation type="submission" date="2025-08" db="UniProtKB">
        <authorList>
            <consortium name="RefSeq"/>
        </authorList>
    </citation>
    <scope>IDENTIFICATION</scope>
    <source>
        <tissue evidence="3">Whole organism</tissue>
    </source>
</reference>
<protein>
    <submittedName>
        <fullName evidence="3">Uncharacterized protein LOC127749451</fullName>
    </submittedName>
</protein>
<feature type="compositionally biased region" description="Low complexity" evidence="1">
    <location>
        <begin position="137"/>
        <end position="153"/>
    </location>
</feature>
<dbReference type="KEGG" id="foc:127749451"/>
<feature type="region of interest" description="Disordered" evidence="1">
    <location>
        <begin position="129"/>
        <end position="153"/>
    </location>
</feature>